<accession>A0A6F9EEE0</accession>
<protein>
    <submittedName>
        <fullName evidence="2">Uncharacterized protein</fullName>
    </submittedName>
</protein>
<dbReference type="Proteomes" id="UP000502196">
    <property type="component" value="Chromosome"/>
</dbReference>
<evidence type="ECO:0000313" key="2">
    <source>
        <dbReference type="EMBL" id="CAB3395217.1"/>
    </source>
</evidence>
<reference evidence="2 3" key="1">
    <citation type="submission" date="2020-04" db="EMBL/GenBank/DDBJ databases">
        <authorList>
            <person name="Hogendoorn C."/>
        </authorList>
    </citation>
    <scope>NUCLEOTIDE SEQUENCE [LARGE SCALE GENOMIC DNA]</scope>
    <source>
        <strain evidence="2">COOX1</strain>
    </source>
</reference>
<gene>
    <name evidence="2" type="ORF">COOX1_2800</name>
</gene>
<feature type="region of interest" description="Disordered" evidence="1">
    <location>
        <begin position="31"/>
        <end position="61"/>
    </location>
</feature>
<organism evidence="2 3">
    <name type="scientific">Kyrpidia spormannii</name>
    <dbReference type="NCBI Taxonomy" id="2055160"/>
    <lineage>
        <taxon>Bacteria</taxon>
        <taxon>Bacillati</taxon>
        <taxon>Bacillota</taxon>
        <taxon>Bacilli</taxon>
        <taxon>Bacillales</taxon>
        <taxon>Alicyclobacillaceae</taxon>
        <taxon>Kyrpidia</taxon>
    </lineage>
</organism>
<evidence type="ECO:0000313" key="3">
    <source>
        <dbReference type="Proteomes" id="UP000502196"/>
    </source>
</evidence>
<dbReference type="EMBL" id="LR792683">
    <property type="protein sequence ID" value="CAB3395217.1"/>
    <property type="molecule type" value="Genomic_DNA"/>
</dbReference>
<sequence>MFLLFLFHGNKFKTRREELLRVGPPGAGWRRVGTGNTVVGRPERRRRRWGKTERNRALTGD</sequence>
<proteinExistence type="predicted"/>
<evidence type="ECO:0000256" key="1">
    <source>
        <dbReference type="SAM" id="MobiDB-lite"/>
    </source>
</evidence>
<name>A0A6F9EEE0_9BACL</name>
<dbReference type="AlphaFoldDB" id="A0A6F9EEE0"/>
<feature type="compositionally biased region" description="Basic and acidic residues" evidence="1">
    <location>
        <begin position="50"/>
        <end position="61"/>
    </location>
</feature>